<dbReference type="InterPro" id="IPR029061">
    <property type="entry name" value="THDP-binding"/>
</dbReference>
<dbReference type="GO" id="GO:0045333">
    <property type="term" value="P:cellular respiration"/>
    <property type="evidence" value="ECO:0007669"/>
    <property type="project" value="UniProtKB-ARBA"/>
</dbReference>
<comment type="caution">
    <text evidence="4">The sequence shown here is derived from an EMBL/GenBank/DDBJ whole genome shotgun (WGS) entry which is preliminary data.</text>
</comment>
<evidence type="ECO:0008006" key="6">
    <source>
        <dbReference type="Google" id="ProtNLM"/>
    </source>
</evidence>
<keyword evidence="1" id="KW-0560">Oxidoreductase</keyword>
<dbReference type="InterPro" id="IPR002869">
    <property type="entry name" value="Pyrv_flavodox_OxRed_cen"/>
</dbReference>
<dbReference type="Proteomes" id="UP000178724">
    <property type="component" value="Unassembled WGS sequence"/>
</dbReference>
<dbReference type="CDD" id="cd03375">
    <property type="entry name" value="TPP_OGFOR"/>
    <property type="match status" value="1"/>
</dbReference>
<sequence length="472" mass="51031">MSSIITSALVSTVSKRLEVDPNTREGLERIKNNIAFVSGIGCTSRMPGQLDFNTLHTAHGRSLAFATGIKLARPELTVALAAGDGDIFAIGGNHFIHTARRNIDMTLIVYNNKSYGMTGAQHSPTSPLGEIGTSAPYGVFEPPFNVVNLALGAGATFVAQGALTTSQEHLDQAEALIVAALGHKGFSLVNLIGTCHTGWGARNRRAEAFRYRRYLEEKVMKLESWKALPPDEQGKYFPLGIIHQDDSRPDFQSSKPYLDAIERAKKAVAGTQELLEDITLVEQDPLAVYPRTSVRFAGSGGQGVLTAGETDLYAAFLSGKSGVFIKNYGPEARGGGAYSQVTISDGEIHFPQAENLEVLVALTQEAYDKYRGEVSAQGKIIVNSTAVKEFYGDARVIASPIGDLLAREVRPPKKEQGINVLALALTMGLFNLAPRGSVETAVKKYFSDKNLKMNLRALDVGYKEAERQRGLI</sequence>
<name>A0A1F4Q0W9_UNCSA</name>
<protein>
    <recommendedName>
        <fullName evidence="6">2-oxoacid:ferredoxin oxidoreductase subunit beta</fullName>
    </recommendedName>
</protein>
<evidence type="ECO:0000313" key="4">
    <source>
        <dbReference type="EMBL" id="OGB89683.1"/>
    </source>
</evidence>
<dbReference type="InterPro" id="IPR011766">
    <property type="entry name" value="TPP_enzyme_TPP-bd"/>
</dbReference>
<feature type="domain" description="Thiamine pyrophosphate enzyme TPP-binding" evidence="3">
    <location>
        <begin position="40"/>
        <end position="190"/>
    </location>
</feature>
<dbReference type="AlphaFoldDB" id="A0A1F4Q0W9"/>
<gene>
    <name evidence="4" type="ORF">A2625_06100</name>
</gene>
<proteinExistence type="predicted"/>
<dbReference type="Pfam" id="PF02775">
    <property type="entry name" value="TPP_enzyme_C"/>
    <property type="match status" value="1"/>
</dbReference>
<dbReference type="Gene3D" id="3.40.50.970">
    <property type="match status" value="1"/>
</dbReference>
<feature type="domain" description="Pyruvate/ketoisovalerate oxidoreductase catalytic" evidence="2">
    <location>
        <begin position="300"/>
        <end position="462"/>
    </location>
</feature>
<dbReference type="SUPFAM" id="SSF52518">
    <property type="entry name" value="Thiamin diphosphate-binding fold (THDP-binding)"/>
    <property type="match status" value="1"/>
</dbReference>
<organism evidence="4 5">
    <name type="scientific">candidate division WOR-1 bacterium RIFCSPHIGHO2_01_FULL_53_15</name>
    <dbReference type="NCBI Taxonomy" id="1802564"/>
    <lineage>
        <taxon>Bacteria</taxon>
        <taxon>Bacillati</taxon>
        <taxon>Saganbacteria</taxon>
    </lineage>
</organism>
<dbReference type="PANTHER" id="PTHR48084">
    <property type="entry name" value="2-OXOGLUTARATE OXIDOREDUCTASE SUBUNIT KORB-RELATED"/>
    <property type="match status" value="1"/>
</dbReference>
<evidence type="ECO:0000313" key="5">
    <source>
        <dbReference type="Proteomes" id="UP000178724"/>
    </source>
</evidence>
<dbReference type="Pfam" id="PF01558">
    <property type="entry name" value="POR"/>
    <property type="match status" value="1"/>
</dbReference>
<evidence type="ECO:0000259" key="3">
    <source>
        <dbReference type="Pfam" id="PF02775"/>
    </source>
</evidence>
<evidence type="ECO:0000256" key="1">
    <source>
        <dbReference type="ARBA" id="ARBA00023002"/>
    </source>
</evidence>
<dbReference type="InterPro" id="IPR019752">
    <property type="entry name" value="Pyrv/ketoisovalerate_OxRed_cat"/>
</dbReference>
<accession>A0A1F4Q0W9</accession>
<dbReference type="PANTHER" id="PTHR48084:SF1">
    <property type="entry name" value="2-OXOGLUTARATE SYNTHASE SUBUNIT KORB"/>
    <property type="match status" value="1"/>
</dbReference>
<dbReference type="SUPFAM" id="SSF53323">
    <property type="entry name" value="Pyruvate-ferredoxin oxidoreductase, PFOR, domain III"/>
    <property type="match status" value="1"/>
</dbReference>
<dbReference type="GO" id="GO:0016625">
    <property type="term" value="F:oxidoreductase activity, acting on the aldehyde or oxo group of donors, iron-sulfur protein as acceptor"/>
    <property type="evidence" value="ECO:0007669"/>
    <property type="project" value="UniProtKB-ARBA"/>
</dbReference>
<evidence type="ECO:0000259" key="2">
    <source>
        <dbReference type="Pfam" id="PF01558"/>
    </source>
</evidence>
<dbReference type="GO" id="GO:0030976">
    <property type="term" value="F:thiamine pyrophosphate binding"/>
    <property type="evidence" value="ECO:0007669"/>
    <property type="project" value="InterPro"/>
</dbReference>
<dbReference type="EMBL" id="METM01000021">
    <property type="protein sequence ID" value="OGB89683.1"/>
    <property type="molecule type" value="Genomic_DNA"/>
</dbReference>
<reference evidence="4 5" key="1">
    <citation type="journal article" date="2016" name="Nat. Commun.">
        <title>Thousands of microbial genomes shed light on interconnected biogeochemical processes in an aquifer system.</title>
        <authorList>
            <person name="Anantharaman K."/>
            <person name="Brown C.T."/>
            <person name="Hug L.A."/>
            <person name="Sharon I."/>
            <person name="Castelle C.J."/>
            <person name="Probst A.J."/>
            <person name="Thomas B.C."/>
            <person name="Singh A."/>
            <person name="Wilkins M.J."/>
            <person name="Karaoz U."/>
            <person name="Brodie E.L."/>
            <person name="Williams K.H."/>
            <person name="Hubbard S.S."/>
            <person name="Banfield J.F."/>
        </authorList>
    </citation>
    <scope>NUCLEOTIDE SEQUENCE [LARGE SCALE GENOMIC DNA]</scope>
</reference>
<dbReference type="Gene3D" id="3.40.920.10">
    <property type="entry name" value="Pyruvate-ferredoxin oxidoreductase, PFOR, domain III"/>
    <property type="match status" value="1"/>
</dbReference>
<dbReference type="InterPro" id="IPR051457">
    <property type="entry name" value="2-oxoacid:Fd_oxidoreductase"/>
</dbReference>